<accession>A0A176WXI4</accession>
<reference evidence="1 2" key="1">
    <citation type="submission" date="2016-05" db="EMBL/GenBank/DDBJ databases">
        <authorList>
            <person name="Lavstsen T."/>
            <person name="Jespersen J.S."/>
        </authorList>
    </citation>
    <scope>NUCLEOTIDE SEQUENCE [LARGE SCALE GENOMIC DNA]</scope>
    <source>
        <strain evidence="1 2">KCJ1736</strain>
    </source>
</reference>
<dbReference type="AlphaFoldDB" id="A0A176WXI4"/>
<organism evidence="1 2">
    <name type="scientific">Agrobacterium tumefaciens</name>
    <dbReference type="NCBI Taxonomy" id="358"/>
    <lineage>
        <taxon>Bacteria</taxon>
        <taxon>Pseudomonadati</taxon>
        <taxon>Pseudomonadota</taxon>
        <taxon>Alphaproteobacteria</taxon>
        <taxon>Hyphomicrobiales</taxon>
        <taxon>Rhizobiaceae</taxon>
        <taxon>Rhizobium/Agrobacterium group</taxon>
        <taxon>Agrobacterium</taxon>
        <taxon>Agrobacterium tumefaciens complex</taxon>
    </lineage>
</organism>
<comment type="caution">
    <text evidence="1">The sequence shown here is derived from an EMBL/GenBank/DDBJ whole genome shotgun (WGS) entry which is preliminary data.</text>
</comment>
<sequence>MFVISFPFLVPFGTLCRTAWGIRHIHFSRLKVEFRNTDFKSSEQTALRSGKTEKLNKTQRWLILPTFRLSSRVRNRVADEFHISVISRCKSVVRLYQQSAIRSKRKIGLHQVRRKFRKVAPIEKARTDAGL</sequence>
<proteinExistence type="predicted"/>
<gene>
    <name evidence="1" type="ORF">A7J57_08020</name>
</gene>
<dbReference type="EMBL" id="LXPS01000039">
    <property type="protein sequence ID" value="OAE37520.1"/>
    <property type="molecule type" value="Genomic_DNA"/>
</dbReference>
<protein>
    <submittedName>
        <fullName evidence="1">Uncharacterized protein</fullName>
    </submittedName>
</protein>
<dbReference type="Proteomes" id="UP000077098">
    <property type="component" value="Unassembled WGS sequence"/>
</dbReference>
<evidence type="ECO:0000313" key="1">
    <source>
        <dbReference type="EMBL" id="OAE37520.1"/>
    </source>
</evidence>
<name>A0A176WXI4_AGRTU</name>
<evidence type="ECO:0000313" key="2">
    <source>
        <dbReference type="Proteomes" id="UP000077098"/>
    </source>
</evidence>